<feature type="region of interest" description="Disordered" evidence="1">
    <location>
        <begin position="716"/>
        <end position="746"/>
    </location>
</feature>
<feature type="compositionally biased region" description="Polar residues" evidence="1">
    <location>
        <begin position="577"/>
        <end position="607"/>
    </location>
</feature>
<feature type="compositionally biased region" description="Basic and acidic residues" evidence="1">
    <location>
        <begin position="458"/>
        <end position="475"/>
    </location>
</feature>
<dbReference type="Proteomes" id="UP000249757">
    <property type="component" value="Unassembled WGS sequence"/>
</dbReference>
<dbReference type="EMBL" id="NRDI02000034">
    <property type="protein sequence ID" value="KAI1507737.1"/>
    <property type="molecule type" value="Genomic_DNA"/>
</dbReference>
<evidence type="ECO:0000256" key="1">
    <source>
        <dbReference type="SAM" id="MobiDB-lite"/>
    </source>
</evidence>
<sequence>MYNHQQAPIPHTELTGDMFETPSSTIAAEYRIRGEPNQLLKDPDIEEDVVYRITPESKITQSLLEICAKQFLSEYGAWSGMAALKAKCLPDGANNVLITAVARGRKHIGHCFVSQWIHMDRRIWWVTQLLVVNGYRSQKRATRMLRVLTEHYDIGKLASQTDYVGVISAHPYAICTVLRVFGRGIERLPSKPDWEKRWEDIAPLTPFPTPVCVYIMGTAPLKYLNTAKVLPGTLSARTNFYLDSRVAKEAVERIVHSMNRQIVEPWEWLFGNLEQGCEYVCGLSYRYDPEYTLVPKTCNALRSNRNHDDEGGVNTSTSSSSTYTDARTFFGDPSPSIPYADIDSYLFDVPFRCILEPSLSRVHANLVGTKRKRIHEAKELIAKQRSMLSIIMGGKPIPPCLREAYQVKTRRYPLPDHIKSWAAFTEYMFECFPNDINVTPRVLILQAIHFQELLDEHEKAGGNGGKKETKEEITRTMEPGESESSQPSLIARMFSRKDAESPSRLPVSSTINTPTKLPARYRSNSRGAKTPSQLPISTNADTPPKLPARYRQTPARTSRGLKTPRPRPQTAARPLTKASTSTPEARSTSMLTSIIPQRTSSRPQQTHDAPPPSTTPSSPTPSTRTPQQSPPSTPLPPMPPLPHTRNFSHPFTTSLPPSSTSASNTSARPSSSSLIPHYMTPTSGSIQRRYRTGSPSLFYSSDEADLECRCNLPERRFPKNSSRVLSRSGEGEGSRERSRDGDRDRE</sequence>
<keyword evidence="3" id="KW-1185">Reference proteome</keyword>
<proteinExistence type="predicted"/>
<feature type="region of interest" description="Disordered" evidence="1">
    <location>
        <begin position="458"/>
        <end position="703"/>
    </location>
</feature>
<feature type="compositionally biased region" description="Pro residues" evidence="1">
    <location>
        <begin position="628"/>
        <end position="642"/>
    </location>
</feature>
<gene>
    <name evidence="2" type="ORF">Ptr86124_013365</name>
</gene>
<evidence type="ECO:0000313" key="3">
    <source>
        <dbReference type="Proteomes" id="UP000249757"/>
    </source>
</evidence>
<name>A0A922N135_9PLEO</name>
<feature type="compositionally biased region" description="Low complexity" evidence="1">
    <location>
        <begin position="648"/>
        <end position="673"/>
    </location>
</feature>
<evidence type="ECO:0000313" key="2">
    <source>
        <dbReference type="EMBL" id="KAI1507737.1"/>
    </source>
</evidence>
<reference evidence="3" key="1">
    <citation type="journal article" date="2022" name="Microb. Genom.">
        <title>A global pangenome for the wheat fungal pathogen Pyrenophora tritici-repentis and prediction of effector protein structural homology.</title>
        <authorList>
            <person name="Moolhuijzen P.M."/>
            <person name="See P.T."/>
            <person name="Shi G."/>
            <person name="Powell H.R."/>
            <person name="Cockram J."/>
            <person name="Jorgensen L.N."/>
            <person name="Benslimane H."/>
            <person name="Strelkov S.E."/>
            <person name="Turner J."/>
            <person name="Liu Z."/>
            <person name="Moffat C.S."/>
        </authorList>
    </citation>
    <scope>NUCLEOTIDE SEQUENCE [LARGE SCALE GENOMIC DNA]</scope>
</reference>
<accession>A0A922N135</accession>
<feature type="compositionally biased region" description="Polar residues" evidence="1">
    <location>
        <begin position="506"/>
        <end position="515"/>
    </location>
</feature>
<dbReference type="AlphaFoldDB" id="A0A922N135"/>
<organism evidence="2 3">
    <name type="scientific">Pyrenophora tritici-repentis</name>
    <dbReference type="NCBI Taxonomy" id="45151"/>
    <lineage>
        <taxon>Eukaryota</taxon>
        <taxon>Fungi</taxon>
        <taxon>Dikarya</taxon>
        <taxon>Ascomycota</taxon>
        <taxon>Pezizomycotina</taxon>
        <taxon>Dothideomycetes</taxon>
        <taxon>Pleosporomycetidae</taxon>
        <taxon>Pleosporales</taxon>
        <taxon>Pleosporineae</taxon>
        <taxon>Pleosporaceae</taxon>
        <taxon>Pyrenophora</taxon>
    </lineage>
</organism>
<comment type="caution">
    <text evidence="2">The sequence shown here is derived from an EMBL/GenBank/DDBJ whole genome shotgun (WGS) entry which is preliminary data.</text>
</comment>
<feature type="compositionally biased region" description="Polar residues" evidence="1">
    <location>
        <begin position="522"/>
        <end position="541"/>
    </location>
</feature>
<feature type="compositionally biased region" description="Low complexity" evidence="1">
    <location>
        <begin position="615"/>
        <end position="627"/>
    </location>
</feature>
<protein>
    <submittedName>
        <fullName evidence="2">Uncharacterized protein</fullName>
    </submittedName>
</protein>
<feature type="region of interest" description="Disordered" evidence="1">
    <location>
        <begin position="304"/>
        <end position="325"/>
    </location>
</feature>
<feature type="compositionally biased region" description="Basic and acidic residues" evidence="1">
    <location>
        <begin position="729"/>
        <end position="746"/>
    </location>
</feature>